<name>A0A3E2BPY0_9BACT</name>
<reference evidence="3 4" key="1">
    <citation type="submission" date="2018-08" db="EMBL/GenBank/DDBJ databases">
        <title>Genome analysis of the thermophilic bacterium of the candidate phylum Aminicenantes from deep subsurface aquifer revealed its physiology and ecological role.</title>
        <authorList>
            <person name="Kadnikov V.V."/>
            <person name="Mardanov A.V."/>
            <person name="Beletsky A.V."/>
            <person name="Karnachuk O.V."/>
            <person name="Ravin N.V."/>
        </authorList>
    </citation>
    <scope>NUCLEOTIDE SEQUENCE [LARGE SCALE GENOMIC DNA]</scope>
    <source>
        <strain evidence="3">BY38</strain>
    </source>
</reference>
<dbReference type="Gene3D" id="1.10.10.1320">
    <property type="entry name" value="Anti-sigma factor, zinc-finger domain"/>
    <property type="match status" value="1"/>
</dbReference>
<gene>
    <name evidence="3" type="ORF">OP8BY_0772</name>
</gene>
<evidence type="ECO:0000313" key="4">
    <source>
        <dbReference type="Proteomes" id="UP000257323"/>
    </source>
</evidence>
<comment type="caution">
    <text evidence="3">The sequence shown here is derived from an EMBL/GenBank/DDBJ whole genome shotgun (WGS) entry which is preliminary data.</text>
</comment>
<dbReference type="InterPro" id="IPR027383">
    <property type="entry name" value="Znf_put"/>
</dbReference>
<feature type="domain" description="Putative zinc-finger" evidence="2">
    <location>
        <begin position="3"/>
        <end position="37"/>
    </location>
</feature>
<keyword evidence="1" id="KW-0812">Transmembrane</keyword>
<dbReference type="EMBL" id="QUAH01000001">
    <property type="protein sequence ID" value="RFT16830.1"/>
    <property type="molecule type" value="Genomic_DNA"/>
</dbReference>
<evidence type="ECO:0000313" key="3">
    <source>
        <dbReference type="EMBL" id="RFT16830.1"/>
    </source>
</evidence>
<proteinExistence type="predicted"/>
<dbReference type="Proteomes" id="UP000257323">
    <property type="component" value="Unassembled WGS sequence"/>
</dbReference>
<protein>
    <recommendedName>
        <fullName evidence="2">Putative zinc-finger domain-containing protein</fullName>
    </recommendedName>
</protein>
<dbReference type="InterPro" id="IPR041916">
    <property type="entry name" value="Anti_sigma_zinc_sf"/>
</dbReference>
<sequence>MNCRRAEKLISRLVDGRLEAGTAARLEEHLKVCPSCARLLADYRQLQSLMSDLRLPEAEPLPYFEQRLRARLGTESKPSLWAVVERWYAAAVPVFLVVAMVLVGILFLAQPAEVQLSQSEILLFQEQSPLAETRAIFDAQKPEDRQLQLLFAGLDSQEAVRRGKQ</sequence>
<keyword evidence="1" id="KW-0472">Membrane</keyword>
<organism evidence="3 4">
    <name type="scientific">Candidatus Saccharicenans subterraneus</name>
    <dbReference type="NCBI Taxonomy" id="2508984"/>
    <lineage>
        <taxon>Bacteria</taxon>
        <taxon>Candidatus Aminicenantota</taxon>
        <taxon>Candidatus Aminicenantia</taxon>
        <taxon>Candidatus Aminicenantales</taxon>
        <taxon>Candidatus Saccharicenantaceae</taxon>
        <taxon>Candidatus Saccharicenans</taxon>
    </lineage>
</organism>
<keyword evidence="1" id="KW-1133">Transmembrane helix</keyword>
<feature type="transmembrane region" description="Helical" evidence="1">
    <location>
        <begin position="87"/>
        <end position="109"/>
    </location>
</feature>
<dbReference type="AlphaFoldDB" id="A0A3E2BPY0"/>
<accession>A0A3E2BPY0</accession>
<dbReference type="Pfam" id="PF13490">
    <property type="entry name" value="zf-HC2"/>
    <property type="match status" value="1"/>
</dbReference>
<evidence type="ECO:0000259" key="2">
    <source>
        <dbReference type="Pfam" id="PF13490"/>
    </source>
</evidence>
<evidence type="ECO:0000256" key="1">
    <source>
        <dbReference type="SAM" id="Phobius"/>
    </source>
</evidence>